<dbReference type="Proteomes" id="UP000676336">
    <property type="component" value="Unassembled WGS sequence"/>
</dbReference>
<protein>
    <submittedName>
        <fullName evidence="1">Uncharacterized protein</fullName>
    </submittedName>
</protein>
<evidence type="ECO:0000313" key="2">
    <source>
        <dbReference type="EMBL" id="CAF4632726.1"/>
    </source>
</evidence>
<dbReference type="EMBL" id="CAJOBH010147460">
    <property type="protein sequence ID" value="CAF4832651.1"/>
    <property type="molecule type" value="Genomic_DNA"/>
</dbReference>
<feature type="non-terminal residue" evidence="1">
    <location>
        <position position="50"/>
    </location>
</feature>
<evidence type="ECO:0000313" key="3">
    <source>
        <dbReference type="EMBL" id="CAF4832651.1"/>
    </source>
</evidence>
<organism evidence="1 4">
    <name type="scientific">Rotaria magnacalcarata</name>
    <dbReference type="NCBI Taxonomy" id="392030"/>
    <lineage>
        <taxon>Eukaryota</taxon>
        <taxon>Metazoa</taxon>
        <taxon>Spiralia</taxon>
        <taxon>Gnathifera</taxon>
        <taxon>Rotifera</taxon>
        <taxon>Eurotatoria</taxon>
        <taxon>Bdelloidea</taxon>
        <taxon>Philodinida</taxon>
        <taxon>Philodinidae</taxon>
        <taxon>Rotaria</taxon>
    </lineage>
</organism>
<evidence type="ECO:0000313" key="1">
    <source>
        <dbReference type="EMBL" id="CAF4590030.1"/>
    </source>
</evidence>
<dbReference type="Proteomes" id="UP000681967">
    <property type="component" value="Unassembled WGS sequence"/>
</dbReference>
<dbReference type="EMBL" id="CAJOBI010110945">
    <property type="protein sequence ID" value="CAF4632726.1"/>
    <property type="molecule type" value="Genomic_DNA"/>
</dbReference>
<dbReference type="Proteomes" id="UP000681720">
    <property type="component" value="Unassembled WGS sequence"/>
</dbReference>
<dbReference type="AlphaFoldDB" id="A0A8S2YUL4"/>
<accession>A0A8S2YUL4</accession>
<sequence length="50" mass="5934">MVYIPRSGSTVSVEKTPIWSEPEIYDWSKHERFSLDDIINSKPERVRQLL</sequence>
<reference evidence="1" key="1">
    <citation type="submission" date="2021-02" db="EMBL/GenBank/DDBJ databases">
        <authorList>
            <person name="Nowell W R."/>
        </authorList>
    </citation>
    <scope>NUCLEOTIDE SEQUENCE</scope>
</reference>
<evidence type="ECO:0000313" key="4">
    <source>
        <dbReference type="Proteomes" id="UP000681720"/>
    </source>
</evidence>
<comment type="caution">
    <text evidence="1">The sequence shown here is derived from an EMBL/GenBank/DDBJ whole genome shotgun (WGS) entry which is preliminary data.</text>
</comment>
<dbReference type="EMBL" id="CAJOBJ010101527">
    <property type="protein sequence ID" value="CAF4590030.1"/>
    <property type="molecule type" value="Genomic_DNA"/>
</dbReference>
<name>A0A8S2YUL4_9BILA</name>
<gene>
    <name evidence="3" type="ORF">BYL167_LOCUS49501</name>
    <name evidence="1" type="ORF">GIL414_LOCUS38455</name>
    <name evidence="2" type="ORF">SMN809_LOCUS40351</name>
</gene>
<proteinExistence type="predicted"/>